<gene>
    <name evidence="2" type="ORF">INT45_005550</name>
</gene>
<keyword evidence="1" id="KW-0812">Transmembrane</keyword>
<evidence type="ECO:0000256" key="1">
    <source>
        <dbReference type="SAM" id="Phobius"/>
    </source>
</evidence>
<dbReference type="OrthoDB" id="2287221at2759"/>
<dbReference type="Proteomes" id="UP000646827">
    <property type="component" value="Unassembled WGS sequence"/>
</dbReference>
<evidence type="ECO:0000313" key="3">
    <source>
        <dbReference type="Proteomes" id="UP000646827"/>
    </source>
</evidence>
<comment type="caution">
    <text evidence="2">The sequence shown here is derived from an EMBL/GenBank/DDBJ whole genome shotgun (WGS) entry which is preliminary data.</text>
</comment>
<dbReference type="AlphaFoldDB" id="A0A8H7VJM8"/>
<keyword evidence="1" id="KW-1133">Transmembrane helix</keyword>
<dbReference type="EMBL" id="JAEPRB010000029">
    <property type="protein sequence ID" value="KAG2225306.1"/>
    <property type="molecule type" value="Genomic_DNA"/>
</dbReference>
<sequence length="178" mass="20534">MNGKKTSNLINVRIQPFIKRHCWVCSGTLTSIESDVSGDKRPDGALTKPNQLSYDPSLDFSEAKVAHSTTSNNDLWHDLLRLGIFCMFSFSYHGFTIVFYLMRLRHNGIYTMYEIAKVLFPRSLEELSSFISLKKFRSLAQISESFWRLCKFIPASEIDVMINNNSRSTYISKFLQSH</sequence>
<keyword evidence="3" id="KW-1185">Reference proteome</keyword>
<protein>
    <submittedName>
        <fullName evidence="2">Uncharacterized protein</fullName>
    </submittedName>
</protein>
<reference evidence="2 3" key="1">
    <citation type="submission" date="2020-12" db="EMBL/GenBank/DDBJ databases">
        <title>Metabolic potential, ecology and presence of endohyphal bacteria is reflected in genomic diversity of Mucoromycotina.</title>
        <authorList>
            <person name="Muszewska A."/>
            <person name="Okrasinska A."/>
            <person name="Steczkiewicz K."/>
            <person name="Drgas O."/>
            <person name="Orlowska M."/>
            <person name="Perlinska-Lenart U."/>
            <person name="Aleksandrzak-Piekarczyk T."/>
            <person name="Szatraj K."/>
            <person name="Zielenkiewicz U."/>
            <person name="Pilsyk S."/>
            <person name="Malc E."/>
            <person name="Mieczkowski P."/>
            <person name="Kruszewska J.S."/>
            <person name="Biernat P."/>
            <person name="Pawlowska J."/>
        </authorList>
    </citation>
    <scope>NUCLEOTIDE SEQUENCE [LARGE SCALE GENOMIC DNA]</scope>
    <source>
        <strain evidence="2 3">CBS 142.35</strain>
    </source>
</reference>
<evidence type="ECO:0000313" key="2">
    <source>
        <dbReference type="EMBL" id="KAG2225306.1"/>
    </source>
</evidence>
<keyword evidence="1" id="KW-0472">Membrane</keyword>
<organism evidence="2 3">
    <name type="scientific">Circinella minor</name>
    <dbReference type="NCBI Taxonomy" id="1195481"/>
    <lineage>
        <taxon>Eukaryota</taxon>
        <taxon>Fungi</taxon>
        <taxon>Fungi incertae sedis</taxon>
        <taxon>Mucoromycota</taxon>
        <taxon>Mucoromycotina</taxon>
        <taxon>Mucoromycetes</taxon>
        <taxon>Mucorales</taxon>
        <taxon>Lichtheimiaceae</taxon>
        <taxon>Circinella</taxon>
    </lineage>
</organism>
<feature type="transmembrane region" description="Helical" evidence="1">
    <location>
        <begin position="79"/>
        <end position="102"/>
    </location>
</feature>
<accession>A0A8H7VJM8</accession>
<proteinExistence type="predicted"/>
<name>A0A8H7VJM8_9FUNG</name>